<evidence type="ECO:0000313" key="4">
    <source>
        <dbReference type="EMBL" id="CUG93591.1"/>
    </source>
</evidence>
<feature type="region of interest" description="Disordered" evidence="2">
    <location>
        <begin position="893"/>
        <end position="928"/>
    </location>
</feature>
<feature type="compositionally biased region" description="Low complexity" evidence="2">
    <location>
        <begin position="893"/>
        <end position="919"/>
    </location>
</feature>
<feature type="transmembrane region" description="Helical" evidence="3">
    <location>
        <begin position="2094"/>
        <end position="2113"/>
    </location>
</feature>
<accession>A0A0S4JYB6</accession>
<protein>
    <submittedName>
        <fullName evidence="4">Transmembrane protein, putative</fullName>
    </submittedName>
</protein>
<feature type="compositionally biased region" description="Acidic residues" evidence="2">
    <location>
        <begin position="2985"/>
        <end position="2994"/>
    </location>
</feature>
<keyword evidence="1" id="KW-0175">Coiled coil</keyword>
<feature type="compositionally biased region" description="Low complexity" evidence="2">
    <location>
        <begin position="1724"/>
        <end position="1746"/>
    </location>
</feature>
<feature type="compositionally biased region" description="Low complexity" evidence="2">
    <location>
        <begin position="2422"/>
        <end position="2439"/>
    </location>
</feature>
<feature type="compositionally biased region" description="Acidic residues" evidence="2">
    <location>
        <begin position="444"/>
        <end position="453"/>
    </location>
</feature>
<feature type="transmembrane region" description="Helical" evidence="3">
    <location>
        <begin position="573"/>
        <end position="590"/>
    </location>
</feature>
<feature type="transmembrane region" description="Helical" evidence="3">
    <location>
        <begin position="2003"/>
        <end position="2023"/>
    </location>
</feature>
<feature type="compositionally biased region" description="Basic and acidic residues" evidence="2">
    <location>
        <begin position="1323"/>
        <end position="1332"/>
    </location>
</feature>
<feature type="transmembrane region" description="Helical" evidence="3">
    <location>
        <begin position="304"/>
        <end position="325"/>
    </location>
</feature>
<feature type="compositionally biased region" description="Basic and acidic residues" evidence="2">
    <location>
        <begin position="2441"/>
        <end position="2453"/>
    </location>
</feature>
<feature type="region of interest" description="Disordered" evidence="2">
    <location>
        <begin position="1638"/>
        <end position="1746"/>
    </location>
</feature>
<evidence type="ECO:0000256" key="2">
    <source>
        <dbReference type="SAM" id="MobiDB-lite"/>
    </source>
</evidence>
<feature type="transmembrane region" description="Helical" evidence="3">
    <location>
        <begin position="510"/>
        <end position="528"/>
    </location>
</feature>
<feature type="region of interest" description="Disordered" evidence="2">
    <location>
        <begin position="2985"/>
        <end position="3014"/>
    </location>
</feature>
<feature type="region of interest" description="Disordered" evidence="2">
    <location>
        <begin position="221"/>
        <end position="243"/>
    </location>
</feature>
<feature type="region of interest" description="Disordered" evidence="2">
    <location>
        <begin position="1267"/>
        <end position="1349"/>
    </location>
</feature>
<evidence type="ECO:0000256" key="1">
    <source>
        <dbReference type="SAM" id="Coils"/>
    </source>
</evidence>
<feature type="region of interest" description="Disordered" evidence="2">
    <location>
        <begin position="364"/>
        <end position="453"/>
    </location>
</feature>
<feature type="region of interest" description="Disordered" evidence="2">
    <location>
        <begin position="1138"/>
        <end position="1208"/>
    </location>
</feature>
<feature type="compositionally biased region" description="Acidic residues" evidence="2">
    <location>
        <begin position="1181"/>
        <end position="1191"/>
    </location>
</feature>
<feature type="coiled-coil region" evidence="1">
    <location>
        <begin position="663"/>
        <end position="701"/>
    </location>
</feature>
<proteinExistence type="predicted"/>
<sequence>MSSSLRRQNAQWTSVSPTTVQEDDHHRLATSSTCCTSLFACCCCSEDEDEIDGRRRRRTSSSLRRAGGTDAAGANRSNIVAESSALLTLLNVGDESPGQQVQWVENALPTVPPMSTRASNGAAGALATTGGGVAYSRATVGTSFQESHAQGGAVLTTAAHLAISLHDARRLRLPAPSGTGGGGGGSHSTANAHHHLHVHQSFAETLRHTATGGGLFSHEATAQTEMESPHTATTAGGRGGAEHGHMLHELRNKDREADRLLTKKLARERPYFFLSSVTTLFNLKFASTVTEREYVVYAYSSHRIVALGYCVFAVIAVVVGSVLLYRTVFRAGFGVLAIVVLPWIVAAIGIWRCRKAHLKQVRAQRERTQLANSERRRTENGAGDMSSSSDEDEEAQFTNTRNERNATSKRKQRVREEAARAAEHRRKSGTRYARRRVSSQIESGDNDQGDTVDVEQRDAWSLETQKKKKSEQGFVLKAEQQHQIRQFAQQRLLYDLSRTALRDNAMLHEALLLLVTIANFIFMFLLHGSKNDCHYIPSNRILMDCQAATQNEGITLAVFIANVFLTPIRAARYFVLATMAYIGYGIYFYQTSNRLDDATFSTYYISEMIVLGTHLLSTIILMFVYERWRRSSFEAFVRRHQRALMVELVKSEAQRVVNAAIPMGSVKEALDQINDRRRKAKRQRQRERQKLQRAIDAETNNNHVDDATARSHRQLMHKLLREQRGTTIVHADTALFGYHNQTLVCILSLEGFASWSSARGPCSTVQLLHPLTELLDDLREAMLASLRLEKFVEALQARRRQQDEVALASQSRRSSGGGVAGGGSAASRLSVTSFAEGGGPADLSADSTSTVAARRSTKEHTTMIKYHGLGDDYVFTITDLYAFNAAKRAAKIAAKQRPQTQQQHPPQASVRRSGSSSGGYTVPVPPAGGGGLQSGGGFSAVDVFALVLIDSTGDDRTFFSSGNRQLSSTTAGGGGGGGGLLLGTSNVPLVGVAQGLSSSVAGHLPRLSPSSPARGGGTAAAPSVNVATSLAPLQQHYGPRGEVAAILFDFALAACSLVNIGILELEGVVLDQHPLCTMPNATDRERSKSYRQRGDHVVAEGDEVVSEPRNQKRVLRYVEPLRMRAALDVGPCGGVVLSSTTRRRDRKIEHQGTTHRVPRNYHNHESTSSSFSSGGSNNNKDDDDSDDDSDYDVNKDSSSKSAYEDEGEGISGFRSWSAVGSAVDVCATGVSTPVVGAENKGSAAASSTVTHEVVRQNTKFLMALGNKSTSMQGNDGEDGSQPRTTSATLVLTPPSAALPSNDRSRKRGHRRDESTLPNTIADEDQKKSERAGQQHATANPSSPVHPFTNIEEESSNGALLPAVFMSDRFFDLIAEWLPEISHDGILDSCFATTPQQQQTNSTVQTQQQAHPPMFSWQHPGGAPSNRPTHPTMPPLTQTQHFQRLHQQHTASGASSSSAVPPQAPAVASTSTLPYEASPQIPTHGNVFEYLFPLNLYGVVQKLVRAMVDVSASSDTTAHGADGTTYPWRRGGDKKKSSTTSTRTGGGRNPFHPPSMTNDVMDNMTIIPTTGRVLVGVVDHGKILVLDGGCSGSTGRRRSEDSSRHHSAESELMGRKNSSCDDLRPTLQQRTYRKDALAMQMQQRLQQQQSTNQFRRNSRQSSGLGFQSLPSGDVISSSSQRPLGYHQHPGSSIGGGESPQHGASSGIGAPPLANLVLPVDRASPGTAGTTTTTTTTTTTNTANNTTASSTDIYDGFYESTPNDGQLPSGVVVLPALQRSLNSVVTHLRRDSAPLMSNASTAGANNVLPLLRIDSDVVPSVDPLLSPAGTNAIAAAAAAAAAGTNANGPPSTAVMRSPRLPQMPMLTNSTAATRPTSNNMRWTSRHQKTHHHQEEKSQEQQRQMEDENNPNVRYHIQIQSLRLHASSFRLFNVLFPPRFTDPSTELHYMIAVFVDFESPQRRVVMLLISGIALLYVLAAVVIAAVDGMFSHRPLDDGNRPVRDTSALWIIITCIACVAQVAAAYLPGADFTKVKRLVKTHMAKAEMEKWIKQEAAGITTPLSPIDKDDVDLLIARHRRFPFDEIVREVKLTSRRMLASSLFSIFTIASYTTLLFVAEPGTYMGDSQIVWFFIVLSMCLQRPPVFRPLLMWLVFDVPVCAAFFVRSFRNIDMYASLRNTSLFINILAMIYCWMIRTLNDEAQRKTYRSDRRAAFVDEELTLQKKELLTALRLVAPQGAAIRLLRRAVLHNGFRGYAGLAAAGDHVAALTLIRRSHETRQEGARREGGEALATQESKGKFGLLPNAIRMERFVSFVEDMLLGTKNEERSKGRARRTSSNRLAQGALGTRLGKEGASGFLPLVLTRCTGEMTDLPFLVIELSGNRHRSVDAMFPHFVVTEEEEGGCRPSRSPMLRDQSTFTAAMLTSTLQHQQQQHRSQHTTTRPLQHDHDDGDETRLHNNNSNNGQGGTGSPDGGFTTTTTEGKGVWETEWGVVAHAHQIILRVVEEHRDFGVSVIRSSGYAVVIACTAPALAIKRRNRFTPYGMDEELEGARGGPRGSSSSEEASALALLTIASVIQSKLRTLGEDPMQAFGASSTLGTSHGGVATDRSFERHGTSPAGGVGGSTTSHRSSSAATASTAAVQEQLEQFTAVGMSPARAPNSDGRAGGDDRNTSQRRRREQPSTNTQPSTTNTEPPLFAFDREVVGGPTPLTSLPPTPSRHQQALQQQQLHHAPPFFTHRMIMNVSPLLPAVLGSGGAGSAVFFDFFGPGMAASLKVLKEVGWGSLYATERSIGPAIIYLMPVNKWSEEMNAAIQRLHHQQPQHQQPPGTNGISRSQHVTTLASTTATVAASSSSLQTSSMGRTAVSQGAAQEEEEVLQQSSQEILLWRGVLVPHRLQHTFRWIEQLLHAPTSRYISRDGVVVDTIAAETLLSDRNGTTPFLPPVVESMLDLECPMVRHYLGYNERIRFSDGLDAELFWHMNDDDDDLTTSGEEDYEFDGQRRGGGGNREPKRIKSSSYGARIGQRAMFKVRGVEILSMRRIELSTEGGGSHQ</sequence>
<feature type="region of interest" description="Disordered" evidence="2">
    <location>
        <begin position="1587"/>
        <end position="1624"/>
    </location>
</feature>
<evidence type="ECO:0000256" key="3">
    <source>
        <dbReference type="SAM" id="Phobius"/>
    </source>
</evidence>
<feature type="compositionally biased region" description="Low complexity" evidence="2">
    <location>
        <begin position="2621"/>
        <end position="2637"/>
    </location>
</feature>
<feature type="region of interest" description="Disordered" evidence="2">
    <location>
        <begin position="1867"/>
        <end position="1905"/>
    </location>
</feature>
<feature type="region of interest" description="Disordered" evidence="2">
    <location>
        <begin position="1513"/>
        <end position="1559"/>
    </location>
</feature>
<feature type="region of interest" description="Disordered" evidence="2">
    <location>
        <begin position="837"/>
        <end position="858"/>
    </location>
</feature>
<keyword evidence="3 4" id="KW-0812">Transmembrane</keyword>
<feature type="compositionally biased region" description="Basic and acidic residues" evidence="2">
    <location>
        <begin position="364"/>
        <end position="379"/>
    </location>
</feature>
<reference evidence="5" key="1">
    <citation type="submission" date="2015-09" db="EMBL/GenBank/DDBJ databases">
        <authorList>
            <consortium name="Pathogen Informatics"/>
        </authorList>
    </citation>
    <scope>NUCLEOTIDE SEQUENCE [LARGE SCALE GENOMIC DNA]</scope>
    <source>
        <strain evidence="5">Lake Konstanz</strain>
    </source>
</reference>
<feature type="compositionally biased region" description="Basic and acidic residues" evidence="2">
    <location>
        <begin position="1596"/>
        <end position="1623"/>
    </location>
</feature>
<feature type="region of interest" description="Disordered" evidence="2">
    <location>
        <begin position="53"/>
        <end position="75"/>
    </location>
</feature>
<feature type="compositionally biased region" description="Low complexity" evidence="2">
    <location>
        <begin position="1447"/>
        <end position="1470"/>
    </location>
</feature>
<keyword evidence="3" id="KW-1133">Transmembrane helix</keyword>
<gene>
    <name evidence="4" type="ORF">BSAL_43670</name>
</gene>
<name>A0A0S4JYB6_BODSA</name>
<feature type="region of interest" description="Disordered" evidence="2">
    <location>
        <begin position="1"/>
        <end position="20"/>
    </location>
</feature>
<feature type="compositionally biased region" description="Basic residues" evidence="2">
    <location>
        <begin position="423"/>
        <end position="437"/>
    </location>
</feature>
<keyword evidence="3" id="KW-0472">Membrane</keyword>
<dbReference type="EMBL" id="CYKH01002167">
    <property type="protein sequence ID" value="CUG93591.1"/>
    <property type="molecule type" value="Genomic_DNA"/>
</dbReference>
<feature type="compositionally biased region" description="Low complexity" evidence="2">
    <location>
        <begin position="1166"/>
        <end position="1178"/>
    </location>
</feature>
<feature type="compositionally biased region" description="Low complexity" evidence="2">
    <location>
        <begin position="1639"/>
        <end position="1661"/>
    </location>
</feature>
<feature type="transmembrane region" description="Helical" evidence="3">
    <location>
        <begin position="2119"/>
        <end position="2136"/>
    </location>
</feature>
<organism evidence="4 5">
    <name type="scientific">Bodo saltans</name>
    <name type="common">Flagellated protozoan</name>
    <dbReference type="NCBI Taxonomy" id="75058"/>
    <lineage>
        <taxon>Eukaryota</taxon>
        <taxon>Discoba</taxon>
        <taxon>Euglenozoa</taxon>
        <taxon>Kinetoplastea</taxon>
        <taxon>Metakinetoplastina</taxon>
        <taxon>Eubodonida</taxon>
        <taxon>Bodonidae</taxon>
        <taxon>Bodo</taxon>
    </lineage>
</organism>
<feature type="region of interest" description="Disordered" evidence="2">
    <location>
        <begin position="1445"/>
        <end position="1470"/>
    </location>
</feature>
<feature type="compositionally biased region" description="Polar residues" evidence="2">
    <location>
        <begin position="1867"/>
        <end position="1880"/>
    </location>
</feature>
<feature type="region of interest" description="Disordered" evidence="2">
    <location>
        <begin position="2422"/>
        <end position="2478"/>
    </location>
</feature>
<feature type="transmembrane region" description="Helical" evidence="3">
    <location>
        <begin position="602"/>
        <end position="625"/>
    </location>
</feature>
<feature type="compositionally biased region" description="Basic and acidic residues" evidence="2">
    <location>
        <begin position="1890"/>
        <end position="1903"/>
    </location>
</feature>
<feature type="transmembrane region" description="Helical" evidence="3">
    <location>
        <begin position="331"/>
        <end position="351"/>
    </location>
</feature>
<feature type="transmembrane region" description="Helical" evidence="3">
    <location>
        <begin position="2176"/>
        <end position="2194"/>
    </location>
</feature>
<feature type="compositionally biased region" description="Polar residues" evidence="2">
    <location>
        <begin position="1662"/>
        <end position="1680"/>
    </location>
</feature>
<feature type="transmembrane region" description="Helical" evidence="3">
    <location>
        <begin position="1961"/>
        <end position="1983"/>
    </location>
</feature>
<keyword evidence="5" id="KW-1185">Reference proteome</keyword>
<feature type="transmembrane region" description="Helical" evidence="3">
    <location>
        <begin position="2145"/>
        <end position="2164"/>
    </location>
</feature>
<feature type="region of interest" description="Disordered" evidence="2">
    <location>
        <begin position="2589"/>
        <end position="2637"/>
    </location>
</feature>
<feature type="compositionally biased region" description="Low complexity" evidence="2">
    <location>
        <begin position="2715"/>
        <end position="2725"/>
    </location>
</feature>
<feature type="region of interest" description="Disordered" evidence="2">
    <location>
        <begin position="804"/>
        <end position="823"/>
    </location>
</feature>
<evidence type="ECO:0000313" key="5">
    <source>
        <dbReference type="Proteomes" id="UP000051952"/>
    </source>
</evidence>
<feature type="region of interest" description="Disordered" evidence="2">
    <location>
        <begin position="2650"/>
        <end position="2725"/>
    </location>
</feature>
<feature type="compositionally biased region" description="Low complexity" evidence="2">
    <location>
        <begin position="2678"/>
        <end position="2692"/>
    </location>
</feature>
<dbReference type="Proteomes" id="UP000051952">
    <property type="component" value="Unassembled WGS sequence"/>
</dbReference>